<dbReference type="InterPro" id="IPR002509">
    <property type="entry name" value="NODB_dom"/>
</dbReference>
<feature type="chain" id="PRO_5014198261" evidence="8">
    <location>
        <begin position="18"/>
        <end position="330"/>
    </location>
</feature>
<evidence type="ECO:0000256" key="2">
    <source>
        <dbReference type="ARBA" id="ARBA00022669"/>
    </source>
</evidence>
<protein>
    <submittedName>
        <fullName evidence="10">Glycoside hydrolase beta alpha-barrel</fullName>
    </submittedName>
</protein>
<dbReference type="SMART" id="SM00270">
    <property type="entry name" value="ChtBD1"/>
    <property type="match status" value="1"/>
</dbReference>
<dbReference type="PANTHER" id="PTHR46471:SF2">
    <property type="entry name" value="CHITIN DEACETYLASE-RELATED"/>
    <property type="match status" value="1"/>
</dbReference>
<dbReference type="VEuPathDB" id="FungiDB:CCM_08780"/>
<dbReference type="CDD" id="cd00035">
    <property type="entry name" value="ChtBD1"/>
    <property type="match status" value="1"/>
</dbReference>
<dbReference type="Gene3D" id="3.30.60.10">
    <property type="entry name" value="Endochitinase-like"/>
    <property type="match status" value="1"/>
</dbReference>
<organism evidence="10 11">
    <name type="scientific">Cordyceps militaris</name>
    <name type="common">Caterpillar fungus</name>
    <name type="synonym">Clavaria militaris</name>
    <dbReference type="NCBI Taxonomy" id="73501"/>
    <lineage>
        <taxon>Eukaryota</taxon>
        <taxon>Fungi</taxon>
        <taxon>Dikarya</taxon>
        <taxon>Ascomycota</taxon>
        <taxon>Pezizomycotina</taxon>
        <taxon>Sordariomycetes</taxon>
        <taxon>Hypocreomycetidae</taxon>
        <taxon>Hypocreales</taxon>
        <taxon>Cordycipitaceae</taxon>
        <taxon>Cordyceps</taxon>
    </lineage>
</organism>
<proteinExistence type="predicted"/>
<dbReference type="InterPro" id="IPR036861">
    <property type="entry name" value="Endochitinase-like_sf"/>
</dbReference>
<evidence type="ECO:0000256" key="7">
    <source>
        <dbReference type="ARBA" id="ARBA00023285"/>
    </source>
</evidence>
<dbReference type="PROSITE" id="PS51677">
    <property type="entry name" value="NODB"/>
    <property type="match status" value="1"/>
</dbReference>
<dbReference type="GO" id="GO:0008061">
    <property type="term" value="F:chitin binding"/>
    <property type="evidence" value="ECO:0007669"/>
    <property type="project" value="UniProtKB-KW"/>
</dbReference>
<dbReference type="Pfam" id="PF01522">
    <property type="entry name" value="Polysacc_deac_1"/>
    <property type="match status" value="1"/>
</dbReference>
<evidence type="ECO:0000313" key="11">
    <source>
        <dbReference type="Proteomes" id="UP000323067"/>
    </source>
</evidence>
<dbReference type="GO" id="GO:0046872">
    <property type="term" value="F:metal ion binding"/>
    <property type="evidence" value="ECO:0007669"/>
    <property type="project" value="UniProtKB-KW"/>
</dbReference>
<accession>A0A2H4SK20</accession>
<feature type="domain" description="NodB homology" evidence="9">
    <location>
        <begin position="118"/>
        <end position="313"/>
    </location>
</feature>
<evidence type="ECO:0000256" key="5">
    <source>
        <dbReference type="ARBA" id="ARBA00022801"/>
    </source>
</evidence>
<dbReference type="OrthoDB" id="407355at2759"/>
<dbReference type="CDD" id="cd10951">
    <property type="entry name" value="CE4_ClCDA_like"/>
    <property type="match status" value="1"/>
</dbReference>
<dbReference type="VEuPathDB" id="FungiDB:A9K55_009028"/>
<keyword evidence="5 10" id="KW-0378">Hydrolase</keyword>
<keyword evidence="4 8" id="KW-0732">Signal</keyword>
<dbReference type="Proteomes" id="UP000323067">
    <property type="component" value="Chromosome vii"/>
</dbReference>
<dbReference type="PANTHER" id="PTHR46471">
    <property type="entry name" value="CHITIN DEACETYLASE"/>
    <property type="match status" value="1"/>
</dbReference>
<evidence type="ECO:0000256" key="8">
    <source>
        <dbReference type="SAM" id="SignalP"/>
    </source>
</evidence>
<dbReference type="EMBL" id="CP023324">
    <property type="protein sequence ID" value="ATY63454.1"/>
    <property type="molecule type" value="Genomic_DNA"/>
</dbReference>
<keyword evidence="7" id="KW-0170">Cobalt</keyword>
<dbReference type="GO" id="GO:0016810">
    <property type="term" value="F:hydrolase activity, acting on carbon-nitrogen (but not peptide) bonds"/>
    <property type="evidence" value="ECO:0007669"/>
    <property type="project" value="InterPro"/>
</dbReference>
<keyword evidence="2" id="KW-0147">Chitin-binding</keyword>
<reference evidence="10 11" key="1">
    <citation type="journal article" date="2017" name="BMC Genomics">
        <title>Chromosome level assembly and secondary metabolite potential of the parasitic fungus Cordyceps militaris.</title>
        <authorList>
            <person name="Kramer G.J."/>
            <person name="Nodwell J.R."/>
        </authorList>
    </citation>
    <scope>NUCLEOTIDE SEQUENCE [LARGE SCALE GENOMIC DNA]</scope>
    <source>
        <strain evidence="10 11">ATCC 34164</strain>
    </source>
</reference>
<dbReference type="AlphaFoldDB" id="A0A2H4SK20"/>
<dbReference type="SUPFAM" id="SSF88713">
    <property type="entry name" value="Glycoside hydrolase/deacetylase"/>
    <property type="match status" value="1"/>
</dbReference>
<comment type="cofactor">
    <cofactor evidence="1">
        <name>Co(2+)</name>
        <dbReference type="ChEBI" id="CHEBI:48828"/>
    </cofactor>
</comment>
<name>A0A2H4SK20_CORMI</name>
<evidence type="ECO:0000313" key="10">
    <source>
        <dbReference type="EMBL" id="ATY63454.1"/>
    </source>
</evidence>
<dbReference type="InterPro" id="IPR001002">
    <property type="entry name" value="Chitin-bd_1"/>
</dbReference>
<keyword evidence="3" id="KW-0479">Metal-binding</keyword>
<evidence type="ECO:0000256" key="3">
    <source>
        <dbReference type="ARBA" id="ARBA00022723"/>
    </source>
</evidence>
<feature type="signal peptide" evidence="8">
    <location>
        <begin position="1"/>
        <end position="17"/>
    </location>
</feature>
<sequence length="330" mass="37227">MLYRLLSLSQLAAVVLGHPNVSPDVSTARVVSRDGRCGIGFGTTCANDECCSSAGYGLTLVWCGVGYDYCSAPACQIDFGPRCDANVRPKGPATERVARPHIGNIPYGEAIYHCERYGDIALTFDDGPYTYTEDLLNILQDYNAKATFFVTGNNLGKGAINDPRYAWGGLIKRMVASGHQVASHTWSHQRLTELSRTQLRNQMFFNEAALADLLGYFPTYMRPPYSASNDETDRWLGELGYHVTYFNLDTEGYLHDEPDQIQECKDIWDDAVEKRDPKTTKWLQIEHDTVYQSVYNLTEYALKSLFRNGFRSVTVGECLGDPRENWYRRV</sequence>
<evidence type="ECO:0000256" key="4">
    <source>
        <dbReference type="ARBA" id="ARBA00022729"/>
    </source>
</evidence>
<dbReference type="InterPro" id="IPR011330">
    <property type="entry name" value="Glyco_hydro/deAcase_b/a-brl"/>
</dbReference>
<gene>
    <name evidence="10" type="ORF">A9K55_009028</name>
</gene>
<keyword evidence="6" id="KW-0119">Carbohydrate metabolism</keyword>
<evidence type="ECO:0000259" key="9">
    <source>
        <dbReference type="PROSITE" id="PS51677"/>
    </source>
</evidence>
<dbReference type="GO" id="GO:0005975">
    <property type="term" value="P:carbohydrate metabolic process"/>
    <property type="evidence" value="ECO:0007669"/>
    <property type="project" value="InterPro"/>
</dbReference>
<evidence type="ECO:0000256" key="6">
    <source>
        <dbReference type="ARBA" id="ARBA00023277"/>
    </source>
</evidence>
<evidence type="ECO:0000256" key="1">
    <source>
        <dbReference type="ARBA" id="ARBA00001941"/>
    </source>
</evidence>
<dbReference type="Gene3D" id="3.20.20.370">
    <property type="entry name" value="Glycoside hydrolase/deacetylase"/>
    <property type="match status" value="1"/>
</dbReference>